<dbReference type="GO" id="GO:0016559">
    <property type="term" value="P:peroxisome fission"/>
    <property type="evidence" value="ECO:0007669"/>
    <property type="project" value="TreeGrafter"/>
</dbReference>
<dbReference type="Gene3D" id="3.40.50.300">
    <property type="entry name" value="P-loop containing nucleotide triphosphate hydrolases"/>
    <property type="match status" value="1"/>
</dbReference>
<keyword evidence="1" id="KW-1133">Transmembrane helix</keyword>
<evidence type="ECO:0000313" key="3">
    <source>
        <dbReference type="EMBL" id="EXM20884.1"/>
    </source>
</evidence>
<dbReference type="InterPro" id="IPR001401">
    <property type="entry name" value="Dynamin_GTPase"/>
</dbReference>
<dbReference type="InterPro" id="IPR045063">
    <property type="entry name" value="Dynamin_N"/>
</dbReference>
<keyword evidence="1" id="KW-0472">Membrane</keyword>
<dbReference type="GO" id="GO:0000266">
    <property type="term" value="P:mitochondrial fission"/>
    <property type="evidence" value="ECO:0007669"/>
    <property type="project" value="TreeGrafter"/>
</dbReference>
<keyword evidence="1" id="KW-0812">Transmembrane</keyword>
<dbReference type="PRINTS" id="PR00195">
    <property type="entry name" value="DYNAMIN"/>
</dbReference>
<dbReference type="Pfam" id="PF00350">
    <property type="entry name" value="Dynamin_N"/>
    <property type="match status" value="1"/>
</dbReference>
<dbReference type="InterPro" id="IPR022812">
    <property type="entry name" value="Dynamin"/>
</dbReference>
<dbReference type="PANTHER" id="PTHR11566">
    <property type="entry name" value="DYNAMIN"/>
    <property type="match status" value="1"/>
</dbReference>
<dbReference type="EMBL" id="JH657950">
    <property type="protein sequence ID" value="EXM20884.1"/>
    <property type="molecule type" value="Genomic_DNA"/>
</dbReference>
<reference evidence="3" key="2">
    <citation type="submission" date="2012-05" db="EMBL/GenBank/DDBJ databases">
        <title>The Genome Annotation of Fusarium oxysporum Cotton.</title>
        <authorList>
            <consortium name="The Broad Institute Genomics Platform"/>
            <person name="Ma L.-J."/>
            <person name="Corby-Kistler H."/>
            <person name="Broz K."/>
            <person name="Gale L.R."/>
            <person name="Jonkers W."/>
            <person name="O'Donnell K."/>
            <person name="Ploetz R."/>
            <person name="Steinberg C."/>
            <person name="Schwartz D.C."/>
            <person name="VanEtten H."/>
            <person name="Zhou S."/>
            <person name="Young S.K."/>
            <person name="Zeng Q."/>
            <person name="Gargeya S."/>
            <person name="Fitzgerald M."/>
            <person name="Abouelleil A."/>
            <person name="Alvarado L."/>
            <person name="Chapman S.B."/>
            <person name="Gainer-Dewar J."/>
            <person name="Goldberg J."/>
            <person name="Griggs A."/>
            <person name="Gujja S."/>
            <person name="Hansen M."/>
            <person name="Howarth C."/>
            <person name="Imamovic A."/>
            <person name="Ireland A."/>
            <person name="Larimer J."/>
            <person name="McCowan C."/>
            <person name="Murphy C."/>
            <person name="Pearson M."/>
            <person name="Poon T.W."/>
            <person name="Priest M."/>
            <person name="Roberts A."/>
            <person name="Saif S."/>
            <person name="Shea T."/>
            <person name="Sykes S."/>
            <person name="Wortman J."/>
            <person name="Nusbaum C."/>
            <person name="Birren B."/>
        </authorList>
    </citation>
    <scope>NUCLEOTIDE SEQUENCE</scope>
    <source>
        <strain evidence="3">25433</strain>
    </source>
</reference>
<accession>X0L4M7</accession>
<organism evidence="3">
    <name type="scientific">Fusarium oxysporum f. sp. vasinfectum 25433</name>
    <dbReference type="NCBI Taxonomy" id="1089449"/>
    <lineage>
        <taxon>Eukaryota</taxon>
        <taxon>Fungi</taxon>
        <taxon>Dikarya</taxon>
        <taxon>Ascomycota</taxon>
        <taxon>Pezizomycotina</taxon>
        <taxon>Sordariomycetes</taxon>
        <taxon>Hypocreomycetidae</taxon>
        <taxon>Hypocreales</taxon>
        <taxon>Nectriaceae</taxon>
        <taxon>Fusarium</taxon>
        <taxon>Fusarium oxysporum species complex</taxon>
    </lineage>
</organism>
<dbReference type="GO" id="GO:0006897">
    <property type="term" value="P:endocytosis"/>
    <property type="evidence" value="ECO:0007669"/>
    <property type="project" value="TreeGrafter"/>
</dbReference>
<dbReference type="SUPFAM" id="SSF52540">
    <property type="entry name" value="P-loop containing nucleoside triphosphate hydrolases"/>
    <property type="match status" value="1"/>
</dbReference>
<dbReference type="HOGENOM" id="CLU_627058_0_0_1"/>
<sequence length="437" mass="47305">MSGAAANGPLGHVTGLSLGTSTPVPVVAIIGDKASGKTSLFEALSGLSLHGSRLSSPKFPIHAYFTHTSRAGTTLKARIKPGKVDGQNKDLSDHLQSFEVNYEGDLAAVNLPHIVRQATNHMQVATAFSDETEQEEQQVSDNVLVIEISGPDLFSMEIVDTPGLSSSSTVDVAQELTRALILDLVKQPNTIILAVVDATNDMSSQEGPRLARAADVTGNRTVAVVTKCDFVPPEERRFVLRAMRNKERHLGHPWFATRSLSSDERDQDCTLETRNSIEDSFFSEKEWAVLKRRRRVGASALKDHLKTRVNVMLRGSIDLLTTILNTPAHSVAPIHAANTDKVQPTDVYATSQETVVADADLEFASDAPRPTPLLNAVIVALTVAICLCLIALGCSTMAMEIASEGGWTRLFLLVTAVPQIILSLVRATHEHYARPPR</sequence>
<evidence type="ECO:0000256" key="1">
    <source>
        <dbReference type="SAM" id="Phobius"/>
    </source>
</evidence>
<dbReference type="SMART" id="SM00053">
    <property type="entry name" value="DYNc"/>
    <property type="match status" value="1"/>
</dbReference>
<gene>
    <name evidence="3" type="ORF">FOTG_11267</name>
</gene>
<dbReference type="GO" id="GO:0005525">
    <property type="term" value="F:GTP binding"/>
    <property type="evidence" value="ECO:0007669"/>
    <property type="project" value="InterPro"/>
</dbReference>
<evidence type="ECO:0000259" key="2">
    <source>
        <dbReference type="SMART" id="SM00053"/>
    </source>
</evidence>
<dbReference type="Proteomes" id="UP000030701">
    <property type="component" value="Unassembled WGS sequence"/>
</dbReference>
<proteinExistence type="predicted"/>
<dbReference type="GO" id="GO:0008017">
    <property type="term" value="F:microtubule binding"/>
    <property type="evidence" value="ECO:0007669"/>
    <property type="project" value="TreeGrafter"/>
</dbReference>
<dbReference type="GO" id="GO:0003924">
    <property type="term" value="F:GTPase activity"/>
    <property type="evidence" value="ECO:0007669"/>
    <property type="project" value="InterPro"/>
</dbReference>
<dbReference type="GO" id="GO:0048312">
    <property type="term" value="P:intracellular distribution of mitochondria"/>
    <property type="evidence" value="ECO:0007669"/>
    <property type="project" value="TreeGrafter"/>
</dbReference>
<dbReference type="InterPro" id="IPR027417">
    <property type="entry name" value="P-loop_NTPase"/>
</dbReference>
<dbReference type="GO" id="GO:0005739">
    <property type="term" value="C:mitochondrion"/>
    <property type="evidence" value="ECO:0007669"/>
    <property type="project" value="TreeGrafter"/>
</dbReference>
<feature type="transmembrane region" description="Helical" evidence="1">
    <location>
        <begin position="410"/>
        <end position="429"/>
    </location>
</feature>
<feature type="transmembrane region" description="Helical" evidence="1">
    <location>
        <begin position="373"/>
        <end position="398"/>
    </location>
</feature>
<reference evidence="3" key="1">
    <citation type="submission" date="2011-11" db="EMBL/GenBank/DDBJ databases">
        <title>The Genome Sequence of Fusarium oxysporum Cotton.</title>
        <authorList>
            <consortium name="The Broad Institute Genome Sequencing Platform"/>
            <person name="Ma L.-J."/>
            <person name="Gale L.R."/>
            <person name="Schwartz D.C."/>
            <person name="Zhou S."/>
            <person name="Corby-Kistler H."/>
            <person name="Young S.K."/>
            <person name="Zeng Q."/>
            <person name="Gargeya S."/>
            <person name="Fitzgerald M."/>
            <person name="Haas B."/>
            <person name="Abouelleil A."/>
            <person name="Alvarado L."/>
            <person name="Arachchi H.M."/>
            <person name="Berlin A."/>
            <person name="Brown A."/>
            <person name="Chapman S.B."/>
            <person name="Chen Z."/>
            <person name="Dunbar C."/>
            <person name="Freedman E."/>
            <person name="Gearin G."/>
            <person name="Goldberg J."/>
            <person name="Griggs A."/>
            <person name="Gujja S."/>
            <person name="Heiman D."/>
            <person name="Howarth C."/>
            <person name="Larson L."/>
            <person name="Lui A."/>
            <person name="MacDonald P.J.P."/>
            <person name="Montmayeur A."/>
            <person name="Murphy C."/>
            <person name="Neiman D."/>
            <person name="Pearson M."/>
            <person name="Priest M."/>
            <person name="Roberts A."/>
            <person name="Saif S."/>
            <person name="Shea T."/>
            <person name="Shenoy N."/>
            <person name="Sisk P."/>
            <person name="Stolte C."/>
            <person name="Sykes S."/>
            <person name="Wortman J."/>
            <person name="Nusbaum C."/>
            <person name="Birren B."/>
        </authorList>
    </citation>
    <scope>NUCLEOTIDE SEQUENCE [LARGE SCALE GENOMIC DNA]</scope>
    <source>
        <strain evidence="3">25433</strain>
    </source>
</reference>
<dbReference type="AlphaFoldDB" id="X0L4M7"/>
<feature type="domain" description="Dynamin GTPase" evidence="2">
    <location>
        <begin position="4"/>
        <end position="270"/>
    </location>
</feature>
<protein>
    <recommendedName>
        <fullName evidence="2">Dynamin GTPase domain-containing protein</fullName>
    </recommendedName>
</protein>
<name>X0L4M7_FUSOX</name>
<dbReference type="GO" id="GO:0016020">
    <property type="term" value="C:membrane"/>
    <property type="evidence" value="ECO:0007669"/>
    <property type="project" value="TreeGrafter"/>
</dbReference>
<dbReference type="GO" id="GO:0005874">
    <property type="term" value="C:microtubule"/>
    <property type="evidence" value="ECO:0007669"/>
    <property type="project" value="TreeGrafter"/>
</dbReference>
<dbReference type="PANTHER" id="PTHR11566:SF21">
    <property type="entry name" value="DYNAMIN RELATED PROTEIN 1, ISOFORM A"/>
    <property type="match status" value="1"/>
</dbReference>